<dbReference type="AlphaFoldDB" id="A0A7J5U459"/>
<organism evidence="2 3">
    <name type="scientific">Rudanella paleaurantiibacter</name>
    <dbReference type="NCBI Taxonomy" id="2614655"/>
    <lineage>
        <taxon>Bacteria</taxon>
        <taxon>Pseudomonadati</taxon>
        <taxon>Bacteroidota</taxon>
        <taxon>Cytophagia</taxon>
        <taxon>Cytophagales</taxon>
        <taxon>Cytophagaceae</taxon>
        <taxon>Rudanella</taxon>
    </lineage>
</organism>
<keyword evidence="1" id="KW-0732">Signal</keyword>
<evidence type="ECO:0000313" key="2">
    <source>
        <dbReference type="EMBL" id="KAB7732632.1"/>
    </source>
</evidence>
<name>A0A7J5U459_9BACT</name>
<dbReference type="PANTHER" id="PTHR33383:SF1">
    <property type="entry name" value="MEMBRANE PROTEIN INSERTION EFFICIENCY FACTOR-RELATED"/>
    <property type="match status" value="1"/>
</dbReference>
<proteinExistence type="predicted"/>
<dbReference type="Pfam" id="PF01809">
    <property type="entry name" value="YidD"/>
    <property type="match status" value="1"/>
</dbReference>
<feature type="chain" id="PRO_5029658360" evidence="1">
    <location>
        <begin position="34"/>
        <end position="166"/>
    </location>
</feature>
<protein>
    <submittedName>
        <fullName evidence="2">Membrane protein insertion efficiency factor YidD</fullName>
    </submittedName>
</protein>
<keyword evidence="3" id="KW-1185">Reference proteome</keyword>
<dbReference type="PANTHER" id="PTHR33383">
    <property type="entry name" value="MEMBRANE PROTEIN INSERTION EFFICIENCY FACTOR-RELATED"/>
    <property type="match status" value="1"/>
</dbReference>
<dbReference type="EMBL" id="WELI01000001">
    <property type="protein sequence ID" value="KAB7732632.1"/>
    <property type="molecule type" value="Genomic_DNA"/>
</dbReference>
<dbReference type="InterPro" id="IPR002696">
    <property type="entry name" value="Membr_insert_effic_factor_YidD"/>
</dbReference>
<dbReference type="SMART" id="SM01234">
    <property type="entry name" value="Haemolytic"/>
    <property type="match status" value="1"/>
</dbReference>
<feature type="signal peptide" evidence="1">
    <location>
        <begin position="1"/>
        <end position="33"/>
    </location>
</feature>
<evidence type="ECO:0000313" key="3">
    <source>
        <dbReference type="Proteomes" id="UP000488299"/>
    </source>
</evidence>
<evidence type="ECO:0000256" key="1">
    <source>
        <dbReference type="SAM" id="SignalP"/>
    </source>
</evidence>
<sequence length="166" mass="18945">MVKIPTKTRNLLRNTTRIIASLFVVLCCYPALAQSRQQADLQLIASRDFRTGDEFAQYRRAGNSNRTLATRRQSWLARYNPVSLTLKGAMLGYQRLMSQQLARSCPYQLTCSNFSKSAIEQYGLVKGVFLSADRITRCNRIGLLDVRLININEQDGTVLDSLSWYR</sequence>
<dbReference type="Proteomes" id="UP000488299">
    <property type="component" value="Unassembled WGS sequence"/>
</dbReference>
<comment type="caution">
    <text evidence="2">The sequence shown here is derived from an EMBL/GenBank/DDBJ whole genome shotgun (WGS) entry which is preliminary data.</text>
</comment>
<reference evidence="2 3" key="1">
    <citation type="submission" date="2019-10" db="EMBL/GenBank/DDBJ databases">
        <title>Rudanella paleaurantiibacter sp. nov., isolated from sludge.</title>
        <authorList>
            <person name="Xu S.Q."/>
        </authorList>
    </citation>
    <scope>NUCLEOTIDE SEQUENCE [LARGE SCALE GENOMIC DNA]</scope>
    <source>
        <strain evidence="2 3">HX-22-17</strain>
    </source>
</reference>
<dbReference type="NCBIfam" id="TIGR00278">
    <property type="entry name" value="membrane protein insertion efficiency factor YidD"/>
    <property type="match status" value="1"/>
</dbReference>
<gene>
    <name evidence="2" type="primary">yidD</name>
    <name evidence="2" type="ORF">F5984_01360</name>
</gene>
<accession>A0A7J5U459</accession>